<sequence length="805" mass="91245">MYGKSNKFILIIVLVFLSMNISKAQNTIKGIVLDEQSKPVDAATISLIRSSNKEFITGVITNNKGEFNIENIKDGTYQGIISSLGFTDYTTALITIQGEDVDLGRISLVIKTESLDEVTVVAEKPIVQVMADKTVFNVQNTLSASGTSGYELLRKAPGVIVDNNDNLIVEGKTGVLIYIDDKPSVLRGEDLTNYLKTIQSSNVEAIEIITQPSSKYEAEGNAGIINIKLKRDKTLGTNGSLSAGITYGDFARYTSSVSFNTRNKKSNFFGTYSNRFGKSFSFIDLFRTQNNTIFDAKSETVNDNNSNNLKLGYDYFANKKSTFGIILTGNFNNVISDTDSRTPIIRQGNSNPEQVLIAGSDSDTQTSNLYANANYRYSDTLGYSMNIDLDYGQYNNDRTNLQPNQYFNGDETELQSETTNFFSTPIDITIFTSKADYEQNFLKGKLGLGIKYSNIDTENGFDFFDRISGQDIINLDQSNDFTYDEEIYAAYFNYNRKFKKINLQFGLRVEQTKSDGQLFSRQDTGDDRVKRDYTDFFPSGGITYQMNQKNSIALTYSRRIQRPNYQNLNPFEFKLNELSFRKGNPFLQPQYTDNIKLSHTHNYRLTTAISYSFVGDYFAQVTEAQDEDQNFIITRNVADQKIINLSISYPTKINNWWSVYYSLNAYRSIFEATNQDFVSVSQNTLSLYGQNTFSLPKGYKMEISGWFNSPSIWGGTYQIKSLGSLNLAFQKRFFSDKLTARLAFNDILYTSPWHGDTRFGDLSIRGNGGWDSRQVRFNLTYNFGSKEVKKSRKRKTGIEDEKNRI</sequence>
<keyword evidence="2" id="KW-0472">Membrane</keyword>
<dbReference type="Gene3D" id="2.60.40.1120">
    <property type="entry name" value="Carboxypeptidase-like, regulatory domain"/>
    <property type="match status" value="1"/>
</dbReference>
<keyword evidence="3" id="KW-0998">Cell outer membrane</keyword>
<dbReference type="Pfam" id="PF13620">
    <property type="entry name" value="CarboxypepD_reg"/>
    <property type="match status" value="1"/>
</dbReference>
<dbReference type="SUPFAM" id="SSF56935">
    <property type="entry name" value="Porins"/>
    <property type="match status" value="1"/>
</dbReference>
<dbReference type="Proteomes" id="UP000318833">
    <property type="component" value="Unassembled WGS sequence"/>
</dbReference>
<dbReference type="Gene3D" id="2.170.130.10">
    <property type="entry name" value="TonB-dependent receptor, plug domain"/>
    <property type="match status" value="1"/>
</dbReference>
<evidence type="ECO:0000313" key="6">
    <source>
        <dbReference type="Proteomes" id="UP000318833"/>
    </source>
</evidence>
<dbReference type="InterPro" id="IPR036942">
    <property type="entry name" value="Beta-barrel_TonB_sf"/>
</dbReference>
<gene>
    <name evidence="5" type="ORF">FOF46_00920</name>
</gene>
<dbReference type="GO" id="GO:0009279">
    <property type="term" value="C:cell outer membrane"/>
    <property type="evidence" value="ECO:0007669"/>
    <property type="project" value="UniProtKB-SubCell"/>
</dbReference>
<reference evidence="5 6" key="1">
    <citation type="submission" date="2019-07" db="EMBL/GenBank/DDBJ databases">
        <title>The draft genome sequence of Aquimarina algiphila M91.</title>
        <authorList>
            <person name="Meng X."/>
        </authorList>
    </citation>
    <scope>NUCLEOTIDE SEQUENCE [LARGE SCALE GENOMIC DNA]</scope>
    <source>
        <strain evidence="5 6">M91</strain>
    </source>
</reference>
<dbReference type="Gene3D" id="2.40.170.20">
    <property type="entry name" value="TonB-dependent receptor, beta-barrel domain"/>
    <property type="match status" value="1"/>
</dbReference>
<dbReference type="EMBL" id="VLNR01000002">
    <property type="protein sequence ID" value="TSE11219.1"/>
    <property type="molecule type" value="Genomic_DNA"/>
</dbReference>
<accession>A0A554VRD8</accession>
<name>A0A554VRD8_9FLAO</name>
<dbReference type="OrthoDB" id="8764943at2"/>
<feature type="domain" description="Outer membrane protein beta-barrel" evidence="4">
    <location>
        <begin position="379"/>
        <end position="781"/>
    </location>
</feature>
<keyword evidence="5" id="KW-0675">Receptor</keyword>
<proteinExistence type="predicted"/>
<dbReference type="PANTHER" id="PTHR40980">
    <property type="entry name" value="PLUG DOMAIN-CONTAINING PROTEIN"/>
    <property type="match status" value="1"/>
</dbReference>
<evidence type="ECO:0000313" key="5">
    <source>
        <dbReference type="EMBL" id="TSE11219.1"/>
    </source>
</evidence>
<dbReference type="PANTHER" id="PTHR40980:SF4">
    <property type="entry name" value="TONB-DEPENDENT RECEPTOR-LIKE BETA-BARREL DOMAIN-CONTAINING PROTEIN"/>
    <property type="match status" value="1"/>
</dbReference>
<dbReference type="AlphaFoldDB" id="A0A554VRD8"/>
<dbReference type="InterPro" id="IPR037066">
    <property type="entry name" value="Plug_dom_sf"/>
</dbReference>
<evidence type="ECO:0000256" key="1">
    <source>
        <dbReference type="ARBA" id="ARBA00004442"/>
    </source>
</evidence>
<protein>
    <submittedName>
        <fullName evidence="5">TonB-dependent receptor</fullName>
    </submittedName>
</protein>
<dbReference type="SUPFAM" id="SSF49464">
    <property type="entry name" value="Carboxypeptidase regulatory domain-like"/>
    <property type="match status" value="1"/>
</dbReference>
<keyword evidence="6" id="KW-1185">Reference proteome</keyword>
<comment type="caution">
    <text evidence="5">The sequence shown here is derived from an EMBL/GenBank/DDBJ whole genome shotgun (WGS) entry which is preliminary data.</text>
</comment>
<organism evidence="5 6">
    <name type="scientific">Aquimarina algiphila</name>
    <dbReference type="NCBI Taxonomy" id="2047982"/>
    <lineage>
        <taxon>Bacteria</taxon>
        <taxon>Pseudomonadati</taxon>
        <taxon>Bacteroidota</taxon>
        <taxon>Flavobacteriia</taxon>
        <taxon>Flavobacteriales</taxon>
        <taxon>Flavobacteriaceae</taxon>
        <taxon>Aquimarina</taxon>
    </lineage>
</organism>
<dbReference type="Pfam" id="PF14905">
    <property type="entry name" value="OMP_b-brl_3"/>
    <property type="match status" value="1"/>
</dbReference>
<dbReference type="InterPro" id="IPR041700">
    <property type="entry name" value="OMP_b-brl_3"/>
</dbReference>
<dbReference type="RefSeq" id="WP_143915153.1">
    <property type="nucleotide sequence ID" value="NZ_CANMIK010000032.1"/>
</dbReference>
<dbReference type="InterPro" id="IPR008969">
    <property type="entry name" value="CarboxyPept-like_regulatory"/>
</dbReference>
<evidence type="ECO:0000256" key="3">
    <source>
        <dbReference type="ARBA" id="ARBA00023237"/>
    </source>
</evidence>
<evidence type="ECO:0000256" key="2">
    <source>
        <dbReference type="ARBA" id="ARBA00023136"/>
    </source>
</evidence>
<comment type="subcellular location">
    <subcellularLocation>
        <location evidence="1">Cell outer membrane</location>
    </subcellularLocation>
</comment>
<evidence type="ECO:0000259" key="4">
    <source>
        <dbReference type="Pfam" id="PF14905"/>
    </source>
</evidence>